<keyword evidence="2" id="KW-1185">Reference proteome</keyword>
<accession>A0ABR2CAI2</accession>
<evidence type="ECO:0000313" key="1">
    <source>
        <dbReference type="EMBL" id="KAK8516427.1"/>
    </source>
</evidence>
<comment type="caution">
    <text evidence="1">The sequence shown here is derived from an EMBL/GenBank/DDBJ whole genome shotgun (WGS) entry which is preliminary data.</text>
</comment>
<proteinExistence type="predicted"/>
<name>A0ABR2CAI2_9ROSI</name>
<sequence length="205" mass="22800">MVVDLMQDIHNKFNRKISRDGNLAWPLPTSSSMETLLGDWCSCLTIIVQKQGIKSFSHIDENNDRSFLCEINVDNSKAAMKDLQFALKASSIENADFLVIVPAAVVGSVLVEMAKCVEKMKEAVDELSERAHFSKTVEPTVSPEKPQQVLHRGIIRPVSGVSDDAHNETIVITIHEISTDWPENEKDDGCWVPSSAKSNYSYHAT</sequence>
<dbReference type="Proteomes" id="UP001472677">
    <property type="component" value="Unassembled WGS sequence"/>
</dbReference>
<organism evidence="1 2">
    <name type="scientific">Hibiscus sabdariffa</name>
    <name type="common">roselle</name>
    <dbReference type="NCBI Taxonomy" id="183260"/>
    <lineage>
        <taxon>Eukaryota</taxon>
        <taxon>Viridiplantae</taxon>
        <taxon>Streptophyta</taxon>
        <taxon>Embryophyta</taxon>
        <taxon>Tracheophyta</taxon>
        <taxon>Spermatophyta</taxon>
        <taxon>Magnoliopsida</taxon>
        <taxon>eudicotyledons</taxon>
        <taxon>Gunneridae</taxon>
        <taxon>Pentapetalae</taxon>
        <taxon>rosids</taxon>
        <taxon>malvids</taxon>
        <taxon>Malvales</taxon>
        <taxon>Malvaceae</taxon>
        <taxon>Malvoideae</taxon>
        <taxon>Hibiscus</taxon>
    </lineage>
</organism>
<protein>
    <submittedName>
        <fullName evidence="1">Uncharacterized protein</fullName>
    </submittedName>
</protein>
<evidence type="ECO:0000313" key="2">
    <source>
        <dbReference type="Proteomes" id="UP001472677"/>
    </source>
</evidence>
<dbReference type="EMBL" id="JBBPBM010000058">
    <property type="protein sequence ID" value="KAK8516427.1"/>
    <property type="molecule type" value="Genomic_DNA"/>
</dbReference>
<reference evidence="1 2" key="1">
    <citation type="journal article" date="2024" name="G3 (Bethesda)">
        <title>Genome assembly of Hibiscus sabdariffa L. provides insights into metabolisms of medicinal natural products.</title>
        <authorList>
            <person name="Kim T."/>
        </authorList>
    </citation>
    <scope>NUCLEOTIDE SEQUENCE [LARGE SCALE GENOMIC DNA]</scope>
    <source>
        <strain evidence="1">TK-2024</strain>
        <tissue evidence="1">Old leaves</tissue>
    </source>
</reference>
<gene>
    <name evidence="1" type="ORF">V6N12_038670</name>
</gene>